<evidence type="ECO:0000256" key="14">
    <source>
        <dbReference type="ARBA" id="ARBA00023273"/>
    </source>
</evidence>
<feature type="signal peptide" evidence="20">
    <location>
        <begin position="1"/>
        <end position="19"/>
    </location>
</feature>
<evidence type="ECO:0000259" key="21">
    <source>
        <dbReference type="Pfam" id="PF15020"/>
    </source>
</evidence>
<keyword evidence="3" id="KW-1003">Cell membrane</keyword>
<evidence type="ECO:0000313" key="23">
    <source>
        <dbReference type="EMBL" id="CAI8034055.1"/>
    </source>
</evidence>
<evidence type="ECO:0000256" key="10">
    <source>
        <dbReference type="ARBA" id="ARBA00023069"/>
    </source>
</evidence>
<dbReference type="PANTHER" id="PTHR33722">
    <property type="entry name" value="CATION CHANNEL SPERM-ASSOCIATED PROTEIN SUBUNIT DELTA-RELATED"/>
    <property type="match status" value="1"/>
</dbReference>
<keyword evidence="11 19" id="KW-0472">Membrane</keyword>
<comment type="function">
    <text evidence="18">Auxiliary component of the CatSper complex, a complex involved in sperm cell hyperactivation. Sperm cell hyperactivation is needed for sperm motility which is essential late in the preparation of sperm for fertilization. Required for CATSPER1 stability before intraflagellar transport and/or incorporation of the CatSper complex channel into the flagellar membrane.</text>
</comment>
<evidence type="ECO:0000256" key="18">
    <source>
        <dbReference type="ARBA" id="ARBA00046028"/>
    </source>
</evidence>
<dbReference type="Proteomes" id="UP001174909">
    <property type="component" value="Unassembled WGS sequence"/>
</dbReference>
<evidence type="ECO:0000256" key="3">
    <source>
        <dbReference type="ARBA" id="ARBA00022475"/>
    </source>
</evidence>
<evidence type="ECO:0000256" key="17">
    <source>
        <dbReference type="ARBA" id="ARBA00041424"/>
    </source>
</evidence>
<reference evidence="23" key="1">
    <citation type="submission" date="2023-03" db="EMBL/GenBank/DDBJ databases">
        <authorList>
            <person name="Steffen K."/>
            <person name="Cardenas P."/>
        </authorList>
    </citation>
    <scope>NUCLEOTIDE SEQUENCE</scope>
</reference>
<sequence length="1540" mass="169322">MINWKQVFVLFLSIYPLFGECCSCFDTSSRYEALRDGVCDGGAYAGVVLGATCTCFEGTTTENSKTFDCREYSYSESDDIYSAEIVRRVELSSDIRLDVYINQLIKTCEKAEDTLARGVTFQYTGAEPDVMTAENDTEPLICPFNDESTDYLQYGYVCVYRVRITEVFAGNFSVGDVITSSGPDTGTSCSPELGRILQLRTEYLAGVGGPCTPLINWDLLSSYSENDLETLRDLAETRDPEKCGSPPLPGVAAVVSTLNIPLTSAPHCYTWRTGTEFIYNGTRQMTFSVWIEQSSFSDSQREALTHQFYSLGESPQLVTVTPSVELDLTAHGFNTEINVWEFVVEGVENLPVEVVIEVVCSGVLVMGCGVSKIECVYSPHRFSIVTRRLNNSMVSTSTEFNISDSRLTLIQDSAALGTSILLNGGISYISQDDLATLKQFEVVGVNGEISDAAFTSSTLCLLINGEIHYCLETRRLREAVRASKELLSQLYQWGRYEALRDGVCDGGAYAGVVLGATCTCFEGTTTENSKTFDCREYSYSESDDIYSAEIVRRVELSSDIRLDVHINQVIKTCEKAEDTLARGVTFQYTGAEPDVMTAENDTEPLICPFNDESTDYLQYGYVCVYRVRITEVFAGNFSVGDVITSSGPDTGTSCSPELGRILQLRAEYLAGVGGPCTPLINWDLLSSYSENDLETLRDLAETRDPEKYGRGMSGDQLPSYKNVSTLNIPLTSAPHCYTWRTGTEFIYNGTRQMTFSVWIEQSSFSDSQVKYPSEFLSRSFAWLQQRKALTHQFYSLGESPQLVTVTPSVELDITAHGFNTERNVWEFVVEGVENLPVEVVIEVVCSGVLVMGCGVRFSIVTRRLNNSMVSTSTEFNISDSRLTLIQDSAALGTSILLNGGISYISQDDLATLELFEVVGVNGEISDAAFTGSTLCLLIIGEIHCLPYDDSQIISPSVMSLPGVRRLAGRGIHRTGVCVVSSATHEKYTLPVSIQETYDVVVIWSTSAEMILVSEDGGVSFTELGLPFTPESVHSVNVHPFKRIVSVLTTISGSLAQFVQCDLANQSCSENGPSFAYSGNGGNLSAVFGADRFGDLFIWSSIELYYSPNGGVTVRALPVNVRGEGSGLLSPVEWSNGEAIKQTASGVGGQFALLSSSNRLFYGTLSYGSAIEIASGALPDSPAVISFNSLGQLRIITIENSGIVVHTIPTYSLLMDALYPPPACPFTQWRHSTQQSVFYLDKRETLTLWASVIPAPWKANEISFAVSDPDSIETTSENVELQTAVVGVVQRNQTVTISPARSLISTARTAVKLSAAVQNLACPTSAEMVSMLAMECPPGRHIQVKGLPRRCSSYADYTYTIPKKNYDSTFRDGRSNSDKRVEYNVEMYGCPIAIPYTQRFRPTLELYDDDVYLEEVDADFVVWEIHGRHDYSYTATAKKTYRSCYEGVGEFNGKVKYQILNSSGVSSLEWPEINGMYIFAATVVARDYSFCHLTTHFAVRIYGASGAAILGYILLVMTCLIGIGILVFSYYLYKQRPKMFA</sequence>
<keyword evidence="10" id="KW-0969">Cilium</keyword>
<keyword evidence="24" id="KW-1185">Reference proteome</keyword>
<gene>
    <name evidence="23" type="ORF">GBAR_LOCUS19208</name>
</gene>
<keyword evidence="2" id="KW-0217">Developmental protein</keyword>
<dbReference type="InterPro" id="IPR053814">
    <property type="entry name" value="CATSPERD/E_C"/>
</dbReference>
<keyword evidence="9 19" id="KW-1133">Transmembrane helix</keyword>
<dbReference type="GO" id="GO:0036128">
    <property type="term" value="C:CatSper complex"/>
    <property type="evidence" value="ECO:0007669"/>
    <property type="project" value="InterPro"/>
</dbReference>
<evidence type="ECO:0000256" key="13">
    <source>
        <dbReference type="ARBA" id="ARBA00023180"/>
    </source>
</evidence>
<evidence type="ECO:0000259" key="22">
    <source>
        <dbReference type="Pfam" id="PF22850"/>
    </source>
</evidence>
<dbReference type="GO" id="GO:0097228">
    <property type="term" value="C:sperm principal piece"/>
    <property type="evidence" value="ECO:0007669"/>
    <property type="project" value="TreeGrafter"/>
</dbReference>
<keyword evidence="5 20" id="KW-0732">Signal</keyword>
<keyword evidence="4 19" id="KW-0812">Transmembrane</keyword>
<keyword evidence="12" id="KW-1015">Disulfide bond</keyword>
<evidence type="ECO:0000256" key="15">
    <source>
        <dbReference type="ARBA" id="ARBA00037793"/>
    </source>
</evidence>
<feature type="chain" id="PRO_5041264798" description="Cation channel sperm-associated auxiliary subunit delta" evidence="20">
    <location>
        <begin position="20"/>
        <end position="1540"/>
    </location>
</feature>
<dbReference type="EMBL" id="CASHTH010002709">
    <property type="protein sequence ID" value="CAI8034055.1"/>
    <property type="molecule type" value="Genomic_DNA"/>
</dbReference>
<feature type="transmembrane region" description="Helical" evidence="19">
    <location>
        <begin position="1508"/>
        <end position="1532"/>
    </location>
</feature>
<evidence type="ECO:0000256" key="4">
    <source>
        <dbReference type="ARBA" id="ARBA00022692"/>
    </source>
</evidence>
<name>A0AA35SPV7_GEOBA</name>
<keyword evidence="7" id="KW-0282">Flagellum</keyword>
<evidence type="ECO:0000256" key="7">
    <source>
        <dbReference type="ARBA" id="ARBA00022846"/>
    </source>
</evidence>
<dbReference type="GO" id="GO:0030317">
    <property type="term" value="P:flagellated sperm motility"/>
    <property type="evidence" value="ECO:0007669"/>
    <property type="project" value="TreeGrafter"/>
</dbReference>
<evidence type="ECO:0000256" key="20">
    <source>
        <dbReference type="SAM" id="SignalP"/>
    </source>
</evidence>
<comment type="caution">
    <text evidence="23">The sequence shown here is derived from an EMBL/GenBank/DDBJ whole genome shotgun (WGS) entry which is preliminary data.</text>
</comment>
<evidence type="ECO:0000256" key="5">
    <source>
        <dbReference type="ARBA" id="ARBA00022729"/>
    </source>
</evidence>
<organism evidence="23 24">
    <name type="scientific">Geodia barretti</name>
    <name type="common">Barrett's horny sponge</name>
    <dbReference type="NCBI Taxonomy" id="519541"/>
    <lineage>
        <taxon>Eukaryota</taxon>
        <taxon>Metazoa</taxon>
        <taxon>Porifera</taxon>
        <taxon>Demospongiae</taxon>
        <taxon>Heteroscleromorpha</taxon>
        <taxon>Tetractinellida</taxon>
        <taxon>Astrophorina</taxon>
        <taxon>Geodiidae</taxon>
        <taxon>Geodia</taxon>
    </lineage>
</organism>
<evidence type="ECO:0000313" key="24">
    <source>
        <dbReference type="Proteomes" id="UP001174909"/>
    </source>
</evidence>
<dbReference type="InterPro" id="IPR028751">
    <property type="entry name" value="CATSPERD/E"/>
</dbReference>
<dbReference type="PANTHER" id="PTHR33722:SF1">
    <property type="entry name" value="CATION CHANNEL SPERM-ASSOCIATED AUXILIARY SUBUNIT DELTA"/>
    <property type="match status" value="1"/>
</dbReference>
<evidence type="ECO:0000256" key="19">
    <source>
        <dbReference type="SAM" id="Phobius"/>
    </source>
</evidence>
<evidence type="ECO:0000256" key="9">
    <source>
        <dbReference type="ARBA" id="ARBA00022989"/>
    </source>
</evidence>
<dbReference type="Pfam" id="PF15020">
    <property type="entry name" value="Beta-prop_CATSPERD"/>
    <property type="match status" value="1"/>
</dbReference>
<evidence type="ECO:0000256" key="16">
    <source>
        <dbReference type="ARBA" id="ARBA00040129"/>
    </source>
</evidence>
<feature type="domain" description="CATSPERD beta-propeller" evidence="21">
    <location>
        <begin position="1005"/>
        <end position="1197"/>
    </location>
</feature>
<feature type="domain" description="CATSPERD/E C-terminal" evidence="22">
    <location>
        <begin position="1452"/>
        <end position="1531"/>
    </location>
</feature>
<keyword evidence="13" id="KW-0325">Glycoprotein</keyword>
<dbReference type="InterPro" id="IPR053813">
    <property type="entry name" value="CATSPERD_beta-prop"/>
</dbReference>
<keyword evidence="14" id="KW-0966">Cell projection</keyword>
<evidence type="ECO:0000256" key="11">
    <source>
        <dbReference type="ARBA" id="ARBA00023136"/>
    </source>
</evidence>
<dbReference type="Pfam" id="PF22850">
    <property type="entry name" value="CATSPERD-E_C"/>
    <property type="match status" value="2"/>
</dbReference>
<evidence type="ECO:0000256" key="6">
    <source>
        <dbReference type="ARBA" id="ARBA00022782"/>
    </source>
</evidence>
<keyword evidence="6" id="KW-0221">Differentiation</keyword>
<comment type="subcellular location">
    <subcellularLocation>
        <location evidence="15">Cell projection</location>
        <location evidence="15">Cilium</location>
        <location evidence="15">Flagellum membrane</location>
        <topology evidence="15">Single-pass type I membrane protein</topology>
    </subcellularLocation>
</comment>
<evidence type="ECO:0000256" key="8">
    <source>
        <dbReference type="ARBA" id="ARBA00022871"/>
    </source>
</evidence>
<accession>A0AA35SPV7</accession>
<proteinExistence type="inferred from homology"/>
<keyword evidence="8" id="KW-0744">Spermatogenesis</keyword>
<comment type="similarity">
    <text evidence="1">Belongs to the CATSPERD family.</text>
</comment>
<evidence type="ECO:0000256" key="12">
    <source>
        <dbReference type="ARBA" id="ARBA00023157"/>
    </source>
</evidence>
<evidence type="ECO:0000256" key="2">
    <source>
        <dbReference type="ARBA" id="ARBA00022473"/>
    </source>
</evidence>
<evidence type="ECO:0000256" key="1">
    <source>
        <dbReference type="ARBA" id="ARBA00010246"/>
    </source>
</evidence>
<feature type="domain" description="CATSPERD/E C-terminal" evidence="22">
    <location>
        <begin position="1355"/>
        <end position="1439"/>
    </location>
</feature>
<protein>
    <recommendedName>
        <fullName evidence="16">Cation channel sperm-associated auxiliary subunit delta</fullName>
    </recommendedName>
    <alternativeName>
        <fullName evidence="17">Transmembrane protein 146</fullName>
    </alternativeName>
</protein>
<dbReference type="GO" id="GO:0048240">
    <property type="term" value="P:sperm capacitation"/>
    <property type="evidence" value="ECO:0007669"/>
    <property type="project" value="TreeGrafter"/>
</dbReference>